<comment type="caution">
    <text evidence="11">The sequence shown here is derived from an EMBL/GenBank/DDBJ whole genome shotgun (WGS) entry which is preliminary data.</text>
</comment>
<reference evidence="11 12" key="1">
    <citation type="journal article" date="2020" name="BMC Genomics">
        <title>Intraspecific diversification of the crop wild relative Brassica cretica Lam. using demographic model selection.</title>
        <authorList>
            <person name="Kioukis A."/>
            <person name="Michalopoulou V.A."/>
            <person name="Briers L."/>
            <person name="Pirintsos S."/>
            <person name="Studholme D.J."/>
            <person name="Pavlidis P."/>
            <person name="Sarris P.F."/>
        </authorList>
    </citation>
    <scope>NUCLEOTIDE SEQUENCE [LARGE SCALE GENOMIC DNA]</scope>
    <source>
        <strain evidence="12">cv. PFS-1207/04</strain>
    </source>
</reference>
<dbReference type="SUPFAM" id="SSF54277">
    <property type="entry name" value="CAD &amp; PB1 domains"/>
    <property type="match status" value="1"/>
</dbReference>
<keyword evidence="7 8" id="KW-0927">Auxin signaling pathway</keyword>
<evidence type="ECO:0000256" key="8">
    <source>
        <dbReference type="RuleBase" id="RU004549"/>
    </source>
</evidence>
<dbReference type="InterPro" id="IPR003311">
    <property type="entry name" value="AUX_IAA"/>
</dbReference>
<name>A0ABQ7F0P8_BRACR</name>
<keyword evidence="6 8" id="KW-0539">Nucleus</keyword>
<dbReference type="Gene3D" id="3.10.20.90">
    <property type="entry name" value="Phosphatidylinositol 3-kinase Catalytic Subunit, Chain A, domain 1"/>
    <property type="match status" value="1"/>
</dbReference>
<evidence type="ECO:0000256" key="3">
    <source>
        <dbReference type="ARBA" id="ARBA00022491"/>
    </source>
</evidence>
<feature type="domain" description="PB1" evidence="10">
    <location>
        <begin position="196"/>
        <end position="296"/>
    </location>
</feature>
<comment type="subcellular location">
    <subcellularLocation>
        <location evidence="1 8">Nucleus</location>
    </subcellularLocation>
</comment>
<evidence type="ECO:0000259" key="10">
    <source>
        <dbReference type="PROSITE" id="PS51745"/>
    </source>
</evidence>
<dbReference type="PANTHER" id="PTHR31734">
    <property type="entry name" value="AUXIN-RESPONSIVE PROTEIN IAA17"/>
    <property type="match status" value="1"/>
</dbReference>
<keyword evidence="12" id="KW-1185">Reference proteome</keyword>
<evidence type="ECO:0000256" key="9">
    <source>
        <dbReference type="SAM" id="MobiDB-lite"/>
    </source>
</evidence>
<evidence type="ECO:0000256" key="4">
    <source>
        <dbReference type="ARBA" id="ARBA00023015"/>
    </source>
</evidence>
<evidence type="ECO:0000256" key="1">
    <source>
        <dbReference type="ARBA" id="ARBA00004123"/>
    </source>
</evidence>
<dbReference type="InterPro" id="IPR053793">
    <property type="entry name" value="PB1-like"/>
</dbReference>
<keyword evidence="5 8" id="KW-0804">Transcription</keyword>
<dbReference type="InterPro" id="IPR033389">
    <property type="entry name" value="AUX/IAA_dom"/>
</dbReference>
<evidence type="ECO:0000256" key="7">
    <source>
        <dbReference type="ARBA" id="ARBA00023294"/>
    </source>
</evidence>
<comment type="function">
    <text evidence="8">Aux/IAA proteins are short-lived transcriptional factors that function as repressors of early auxin response genes at low auxin concentrations.</text>
</comment>
<sequence length="315" mass="34681">MTELIAVGGRQMTMHAASEGGREPIPSQHMDRERVDEWLTPKLHNWDICNQSASLKIFSNYIANLHLGTSLQDIFGFYKRLKATELCLGLPGGAEANENLAKSAVGNKRGFSETVDLMLILQSNKEGAVDLNNVASASKEKTLLKDPAKPPAKAQVVGWPPVRNYRKNIITQQKTSGKEEASSEKAGNSGGGASGAALVKVSMDGAPYLRKVDLKMYKSYQDLSDALAKMFSSFTMGNYGAQGMIDFMNESKLMDLLNSSDYVPSYEDKDSDWMLVGDVPWEMFVDSCKRLRIMKGVEAIGLAPRAMEKYCKNRS</sequence>
<dbReference type="PANTHER" id="PTHR31734:SF260">
    <property type="entry name" value="AUXIN-RESPONSIVE PROTEIN IAA14"/>
    <property type="match status" value="1"/>
</dbReference>
<accession>A0ABQ7F0P8</accession>
<dbReference type="EMBL" id="QGKV02000297">
    <property type="protein sequence ID" value="KAF3609251.1"/>
    <property type="molecule type" value="Genomic_DNA"/>
</dbReference>
<keyword evidence="4 8" id="KW-0805">Transcription regulation</keyword>
<evidence type="ECO:0000256" key="6">
    <source>
        <dbReference type="ARBA" id="ARBA00023242"/>
    </source>
</evidence>
<proteinExistence type="inferred from homology"/>
<evidence type="ECO:0000313" key="12">
    <source>
        <dbReference type="Proteomes" id="UP000266723"/>
    </source>
</evidence>
<dbReference type="Pfam" id="PF02309">
    <property type="entry name" value="AUX_IAA"/>
    <property type="match status" value="1"/>
</dbReference>
<evidence type="ECO:0000313" key="11">
    <source>
        <dbReference type="EMBL" id="KAF3609251.1"/>
    </source>
</evidence>
<evidence type="ECO:0000256" key="5">
    <source>
        <dbReference type="ARBA" id="ARBA00023163"/>
    </source>
</evidence>
<comment type="subunit">
    <text evidence="8">Homodimers and heterodimers.</text>
</comment>
<organism evidence="11 12">
    <name type="scientific">Brassica cretica</name>
    <name type="common">Mustard</name>
    <dbReference type="NCBI Taxonomy" id="69181"/>
    <lineage>
        <taxon>Eukaryota</taxon>
        <taxon>Viridiplantae</taxon>
        <taxon>Streptophyta</taxon>
        <taxon>Embryophyta</taxon>
        <taxon>Tracheophyta</taxon>
        <taxon>Spermatophyta</taxon>
        <taxon>Magnoliopsida</taxon>
        <taxon>eudicotyledons</taxon>
        <taxon>Gunneridae</taxon>
        <taxon>Pentapetalae</taxon>
        <taxon>rosids</taxon>
        <taxon>malvids</taxon>
        <taxon>Brassicales</taxon>
        <taxon>Brassicaceae</taxon>
        <taxon>Brassiceae</taxon>
        <taxon>Brassica</taxon>
    </lineage>
</organism>
<feature type="region of interest" description="Disordered" evidence="9">
    <location>
        <begin position="171"/>
        <end position="192"/>
    </location>
</feature>
<gene>
    <name evidence="11" type="ORF">DY000_02049059</name>
</gene>
<protein>
    <recommendedName>
        <fullName evidence="8">Auxin-responsive protein</fullName>
    </recommendedName>
</protein>
<keyword evidence="3 8" id="KW-0678">Repressor</keyword>
<dbReference type="PROSITE" id="PS51745">
    <property type="entry name" value="PB1"/>
    <property type="match status" value="1"/>
</dbReference>
<comment type="similarity">
    <text evidence="2 8">Belongs to the Aux/IAA family.</text>
</comment>
<dbReference type="Proteomes" id="UP000266723">
    <property type="component" value="Unassembled WGS sequence"/>
</dbReference>
<evidence type="ECO:0000256" key="2">
    <source>
        <dbReference type="ARBA" id="ARBA00006728"/>
    </source>
</evidence>